<dbReference type="Proteomes" id="UP000279259">
    <property type="component" value="Unassembled WGS sequence"/>
</dbReference>
<sequence length="252" mass="27171">MSSSTQTKTSVDLPRLQLFGSEGANDGPDLAKQQYLKERLAGAFRLFHKFGYDETIAGHISMRDPIHSDRFWLNPYGVAFDHICVSDLLCIDHEGKVVEGGKPGDGQIYNAAGFAIHESIHRELPSVHAVAHSHSIFGKAFSMLGRNVGKAENTQGAVPVYGLSLYGSFDGPVLDGEEGRHICEAMGPYGKGVILQNHGILTALDAAGGELDLEGQEAAVVFRANGGEEEAWRQAQALYEVLDAETGGDYKL</sequence>
<keyword evidence="3" id="KW-1185">Reference proteome</keyword>
<dbReference type="Pfam" id="PF00596">
    <property type="entry name" value="Aldolase_II"/>
    <property type="match status" value="1"/>
</dbReference>
<dbReference type="SMART" id="SM01007">
    <property type="entry name" value="Aldolase_II"/>
    <property type="match status" value="1"/>
</dbReference>
<organism evidence="2 3">
    <name type="scientific">Saitozyma podzolica</name>
    <dbReference type="NCBI Taxonomy" id="1890683"/>
    <lineage>
        <taxon>Eukaryota</taxon>
        <taxon>Fungi</taxon>
        <taxon>Dikarya</taxon>
        <taxon>Basidiomycota</taxon>
        <taxon>Agaricomycotina</taxon>
        <taxon>Tremellomycetes</taxon>
        <taxon>Tremellales</taxon>
        <taxon>Trimorphomycetaceae</taxon>
        <taxon>Saitozyma</taxon>
    </lineage>
</organism>
<dbReference type="Gene3D" id="3.40.225.10">
    <property type="entry name" value="Class II aldolase/adducin N-terminal domain"/>
    <property type="match status" value="1"/>
</dbReference>
<protein>
    <recommendedName>
        <fullName evidence="1">Class II aldolase/adducin N-terminal domain-containing protein</fullName>
    </recommendedName>
</protein>
<name>A0A427XMY4_9TREE</name>
<dbReference type="STRING" id="1890683.A0A427XMY4"/>
<feature type="domain" description="Class II aldolase/adducin N-terminal" evidence="1">
    <location>
        <begin position="38"/>
        <end position="222"/>
    </location>
</feature>
<evidence type="ECO:0000313" key="2">
    <source>
        <dbReference type="EMBL" id="RSH80087.1"/>
    </source>
</evidence>
<dbReference type="InterPro" id="IPR036409">
    <property type="entry name" value="Aldolase_II/adducin_N_sf"/>
</dbReference>
<dbReference type="AlphaFoldDB" id="A0A427XMY4"/>
<reference evidence="2 3" key="1">
    <citation type="submission" date="2018-11" db="EMBL/GenBank/DDBJ databases">
        <title>Genome sequence of Saitozyma podzolica DSM 27192.</title>
        <authorList>
            <person name="Aliyu H."/>
            <person name="Gorte O."/>
            <person name="Ochsenreither K."/>
        </authorList>
    </citation>
    <scope>NUCLEOTIDE SEQUENCE [LARGE SCALE GENOMIC DNA]</scope>
    <source>
        <strain evidence="2 3">DSM 27192</strain>
    </source>
</reference>
<dbReference type="InterPro" id="IPR001303">
    <property type="entry name" value="Aldolase_II/adducin_N"/>
</dbReference>
<dbReference type="OrthoDB" id="3238794at2759"/>
<dbReference type="EMBL" id="RSCD01000037">
    <property type="protein sequence ID" value="RSH80087.1"/>
    <property type="molecule type" value="Genomic_DNA"/>
</dbReference>
<dbReference type="SUPFAM" id="SSF53639">
    <property type="entry name" value="AraD/HMP-PK domain-like"/>
    <property type="match status" value="1"/>
</dbReference>
<dbReference type="GO" id="GO:0051015">
    <property type="term" value="F:actin filament binding"/>
    <property type="evidence" value="ECO:0007669"/>
    <property type="project" value="TreeGrafter"/>
</dbReference>
<evidence type="ECO:0000313" key="3">
    <source>
        <dbReference type="Proteomes" id="UP000279259"/>
    </source>
</evidence>
<accession>A0A427XMY4</accession>
<dbReference type="PANTHER" id="PTHR10672:SF39">
    <property type="entry name" value="CLASS II ALDOLASE_ADDUCIN N-TERMINAL DOMAIN-CONTAINING PROTEIN"/>
    <property type="match status" value="1"/>
</dbReference>
<evidence type="ECO:0000259" key="1">
    <source>
        <dbReference type="SMART" id="SM01007"/>
    </source>
</evidence>
<comment type="caution">
    <text evidence="2">The sequence shown here is derived from an EMBL/GenBank/DDBJ whole genome shotgun (WGS) entry which is preliminary data.</text>
</comment>
<dbReference type="GO" id="GO:0005856">
    <property type="term" value="C:cytoskeleton"/>
    <property type="evidence" value="ECO:0007669"/>
    <property type="project" value="TreeGrafter"/>
</dbReference>
<gene>
    <name evidence="2" type="ORF">EHS25_007289</name>
</gene>
<dbReference type="PANTHER" id="PTHR10672">
    <property type="entry name" value="ADDUCIN"/>
    <property type="match status" value="1"/>
</dbReference>
<proteinExistence type="predicted"/>
<dbReference type="InterPro" id="IPR051017">
    <property type="entry name" value="Aldolase-II_Adducin_sf"/>
</dbReference>